<dbReference type="EMBL" id="CP041636">
    <property type="protein sequence ID" value="QDO95840.1"/>
    <property type="molecule type" value="Genomic_DNA"/>
</dbReference>
<sequence>MLNHVSIGVRDTAKTKAFYDAVLKPLGYTCLSEGEGSLGYGPEADNGAVVLWISQTDRPVPADMASGLHFCFDAPSRKSVAAFHAAALAQGGKDNGPAGLRADYGDNYYAAFAIDPDGYRIEAYCSQKS</sequence>
<organism evidence="2 3">
    <name type="scientific">Ferrovibrio terrae</name>
    <dbReference type="NCBI Taxonomy" id="2594003"/>
    <lineage>
        <taxon>Bacteria</taxon>
        <taxon>Pseudomonadati</taxon>
        <taxon>Pseudomonadota</taxon>
        <taxon>Alphaproteobacteria</taxon>
        <taxon>Rhodospirillales</taxon>
        <taxon>Rhodospirillaceae</taxon>
        <taxon>Ferrovibrio</taxon>
    </lineage>
</organism>
<dbReference type="PROSITE" id="PS51819">
    <property type="entry name" value="VOC"/>
    <property type="match status" value="1"/>
</dbReference>
<evidence type="ECO:0000313" key="2">
    <source>
        <dbReference type="EMBL" id="QDO95840.1"/>
    </source>
</evidence>
<keyword evidence="3" id="KW-1185">Reference proteome</keyword>
<feature type="domain" description="VOC" evidence="1">
    <location>
        <begin position="1"/>
        <end position="126"/>
    </location>
</feature>
<dbReference type="Proteomes" id="UP000317496">
    <property type="component" value="Chromosome"/>
</dbReference>
<dbReference type="InterPro" id="IPR029068">
    <property type="entry name" value="Glyas_Bleomycin-R_OHBP_Dase"/>
</dbReference>
<dbReference type="PANTHER" id="PTHR35006">
    <property type="entry name" value="GLYOXALASE FAMILY PROTEIN (AFU_ORTHOLOGUE AFUA_5G14830)"/>
    <property type="match status" value="1"/>
</dbReference>
<protein>
    <submittedName>
        <fullName evidence="2">VOC family protein</fullName>
    </submittedName>
</protein>
<evidence type="ECO:0000313" key="3">
    <source>
        <dbReference type="Proteomes" id="UP000317496"/>
    </source>
</evidence>
<dbReference type="InterPro" id="IPR004360">
    <property type="entry name" value="Glyas_Fos-R_dOase_dom"/>
</dbReference>
<dbReference type="OrthoDB" id="9807407at2"/>
<dbReference type="Pfam" id="PF00903">
    <property type="entry name" value="Glyoxalase"/>
    <property type="match status" value="1"/>
</dbReference>
<dbReference type="PANTHER" id="PTHR35006:SF2">
    <property type="entry name" value="GLYOXALASE FAMILY PROTEIN (AFU_ORTHOLOGUE AFUA_5G14830)"/>
    <property type="match status" value="1"/>
</dbReference>
<reference evidence="2 3" key="1">
    <citation type="submission" date="2019-07" db="EMBL/GenBank/DDBJ databases">
        <title>Genome sequencing for Ferrovibrio sp. K5.</title>
        <authorList>
            <person name="Park S.-J."/>
        </authorList>
    </citation>
    <scope>NUCLEOTIDE SEQUENCE [LARGE SCALE GENOMIC DNA]</scope>
    <source>
        <strain evidence="2 3">K5</strain>
    </source>
</reference>
<dbReference type="Gene3D" id="3.10.180.10">
    <property type="entry name" value="2,3-Dihydroxybiphenyl 1,2-Dioxygenase, domain 1"/>
    <property type="match status" value="1"/>
</dbReference>
<dbReference type="SUPFAM" id="SSF54593">
    <property type="entry name" value="Glyoxalase/Bleomycin resistance protein/Dihydroxybiphenyl dioxygenase"/>
    <property type="match status" value="1"/>
</dbReference>
<dbReference type="CDD" id="cd07262">
    <property type="entry name" value="VOC_like"/>
    <property type="match status" value="1"/>
</dbReference>
<proteinExistence type="predicted"/>
<dbReference type="RefSeq" id="WP_144066821.1">
    <property type="nucleotide sequence ID" value="NZ_CP041636.1"/>
</dbReference>
<dbReference type="AlphaFoldDB" id="A0A516GWY8"/>
<dbReference type="InterPro" id="IPR037523">
    <property type="entry name" value="VOC_core"/>
</dbReference>
<accession>A0A516GWY8</accession>
<dbReference type="KEGG" id="fer:FNB15_00420"/>
<evidence type="ECO:0000259" key="1">
    <source>
        <dbReference type="PROSITE" id="PS51819"/>
    </source>
</evidence>
<name>A0A516GWY8_9PROT</name>
<gene>
    <name evidence="2" type="ORF">FNB15_00420</name>
</gene>